<feature type="transmembrane region" description="Helical" evidence="6">
    <location>
        <begin position="192"/>
        <end position="212"/>
    </location>
</feature>
<organism evidence="8 9">
    <name type="scientific">Polyplax serrata</name>
    <name type="common">Common mouse louse</name>
    <dbReference type="NCBI Taxonomy" id="468196"/>
    <lineage>
        <taxon>Eukaryota</taxon>
        <taxon>Metazoa</taxon>
        <taxon>Ecdysozoa</taxon>
        <taxon>Arthropoda</taxon>
        <taxon>Hexapoda</taxon>
        <taxon>Insecta</taxon>
        <taxon>Pterygota</taxon>
        <taxon>Neoptera</taxon>
        <taxon>Paraneoptera</taxon>
        <taxon>Psocodea</taxon>
        <taxon>Troctomorpha</taxon>
        <taxon>Phthiraptera</taxon>
        <taxon>Anoplura</taxon>
        <taxon>Polyplacidae</taxon>
        <taxon>Polyplax</taxon>
    </lineage>
</organism>
<feature type="domain" description="CWH43-like N-terminal" evidence="7">
    <location>
        <begin position="17"/>
        <end position="217"/>
    </location>
</feature>
<evidence type="ECO:0000256" key="6">
    <source>
        <dbReference type="SAM" id="Phobius"/>
    </source>
</evidence>
<protein>
    <recommendedName>
        <fullName evidence="7">CWH43-like N-terminal domain-containing protein</fullName>
    </recommendedName>
</protein>
<reference evidence="8 9" key="1">
    <citation type="submission" date="2023-09" db="EMBL/GenBank/DDBJ databases">
        <title>Genomes of two closely related lineages of the louse Polyplax serrata with different host specificities.</title>
        <authorList>
            <person name="Martinu J."/>
            <person name="Tarabai H."/>
            <person name="Stefka J."/>
            <person name="Hypsa V."/>
        </authorList>
    </citation>
    <scope>NUCLEOTIDE SEQUENCE [LARGE SCALE GENOMIC DNA]</scope>
    <source>
        <strain evidence="8">98ZLc_SE</strain>
    </source>
</reference>
<keyword evidence="4 6" id="KW-1133">Transmembrane helix</keyword>
<accession>A0ABR1AHD5</accession>
<dbReference type="PANTHER" id="PTHR21324:SF2">
    <property type="entry name" value="EG:22E5.9 PROTEIN"/>
    <property type="match status" value="1"/>
</dbReference>
<feature type="transmembrane region" description="Helical" evidence="6">
    <location>
        <begin position="149"/>
        <end position="171"/>
    </location>
</feature>
<feature type="transmembrane region" description="Helical" evidence="6">
    <location>
        <begin position="58"/>
        <end position="78"/>
    </location>
</feature>
<feature type="transmembrane region" description="Helical" evidence="6">
    <location>
        <begin position="16"/>
        <end position="37"/>
    </location>
</feature>
<evidence type="ECO:0000256" key="4">
    <source>
        <dbReference type="ARBA" id="ARBA00022989"/>
    </source>
</evidence>
<comment type="subcellular location">
    <subcellularLocation>
        <location evidence="1">Endomembrane system</location>
        <topology evidence="1">Multi-pass membrane protein</topology>
    </subcellularLocation>
</comment>
<gene>
    <name evidence="8" type="ORF">RUM44_003290</name>
</gene>
<evidence type="ECO:0000256" key="2">
    <source>
        <dbReference type="ARBA" id="ARBA00006565"/>
    </source>
</evidence>
<dbReference type="EMBL" id="JAWJWF010000049">
    <property type="protein sequence ID" value="KAK6618909.1"/>
    <property type="molecule type" value="Genomic_DNA"/>
</dbReference>
<name>A0ABR1AHD5_POLSC</name>
<feature type="transmembrane region" description="Helical" evidence="6">
    <location>
        <begin position="84"/>
        <end position="103"/>
    </location>
</feature>
<evidence type="ECO:0000259" key="7">
    <source>
        <dbReference type="Pfam" id="PF10277"/>
    </source>
</evidence>
<evidence type="ECO:0000256" key="5">
    <source>
        <dbReference type="ARBA" id="ARBA00023136"/>
    </source>
</evidence>
<evidence type="ECO:0000256" key="3">
    <source>
        <dbReference type="ARBA" id="ARBA00022692"/>
    </source>
</evidence>
<evidence type="ECO:0000313" key="9">
    <source>
        <dbReference type="Proteomes" id="UP001359485"/>
    </source>
</evidence>
<feature type="transmembrane region" description="Helical" evidence="6">
    <location>
        <begin position="110"/>
        <end position="129"/>
    </location>
</feature>
<keyword evidence="3 6" id="KW-0812">Transmembrane</keyword>
<dbReference type="InterPro" id="IPR019402">
    <property type="entry name" value="CWH43_N"/>
</dbReference>
<comment type="caution">
    <text evidence="8">The sequence shown here is derived from an EMBL/GenBank/DDBJ whole genome shotgun (WGS) entry which is preliminary data.</text>
</comment>
<comment type="similarity">
    <text evidence="2">Belongs to the DRAM/TMEM150 family.</text>
</comment>
<keyword evidence="5 6" id="KW-0472">Membrane</keyword>
<dbReference type="PANTHER" id="PTHR21324">
    <property type="entry name" value="FASTING-INDUCIBLE INTEGRAL MEMBRANE PROTEIN TM6P1-RELATED"/>
    <property type="match status" value="1"/>
</dbReference>
<sequence length="232" mass="26744">MAEDNHHLEMVLASKIIIGAVIFSPCLITTTYIMSVISHDVEPFWPYISYTGNRPNESCIFSLGFNLISAIYILIVFLRTRWNATSAVFGVMGAIGLSMTGCFQQQNFSVCHYIGLALCVLGTYVYMIYQTMFSYFFMTPQWLKNARLALTVLATLTNLISTLFSIVSHFMEPEHYHWVSASPKQNHWMTSVKAMLEWILFFINLSYFALFYSDFKYITLKRDRITFLEGIN</sequence>
<proteinExistence type="inferred from homology"/>
<dbReference type="InterPro" id="IPR050911">
    <property type="entry name" value="DRAM/TMEM150_Autophagy_Mod"/>
</dbReference>
<dbReference type="Pfam" id="PF10277">
    <property type="entry name" value="Frag1"/>
    <property type="match status" value="1"/>
</dbReference>
<dbReference type="Proteomes" id="UP001359485">
    <property type="component" value="Unassembled WGS sequence"/>
</dbReference>
<keyword evidence="9" id="KW-1185">Reference proteome</keyword>
<evidence type="ECO:0000313" key="8">
    <source>
        <dbReference type="EMBL" id="KAK6618909.1"/>
    </source>
</evidence>
<evidence type="ECO:0000256" key="1">
    <source>
        <dbReference type="ARBA" id="ARBA00004127"/>
    </source>
</evidence>